<keyword evidence="2" id="KW-1185">Reference proteome</keyword>
<accession>A0A812MQ49</accession>
<sequence>MEVLRGWRLLQAAGLTAEEKRDILSTTKNSLDYETIASALQNLWDEQLLGHRRGNGNTFQNFAASVDEGDWFDPESSDAWHDGWDDWSSSYYAGQWGDDEWGHDWWEEVQLVMTRLFVRLNKLSVNCFDVYVLLYSLKRYAGLWSDRFGST</sequence>
<name>A0A812MQ49_SYMPI</name>
<dbReference type="AlphaFoldDB" id="A0A812MQ49"/>
<gene>
    <name evidence="1" type="primary">nosip</name>
    <name evidence="1" type="ORF">SPIL2461_LOCUS5457</name>
</gene>
<organism evidence="1 2">
    <name type="scientific">Symbiodinium pilosum</name>
    <name type="common">Dinoflagellate</name>
    <dbReference type="NCBI Taxonomy" id="2952"/>
    <lineage>
        <taxon>Eukaryota</taxon>
        <taxon>Sar</taxon>
        <taxon>Alveolata</taxon>
        <taxon>Dinophyceae</taxon>
        <taxon>Suessiales</taxon>
        <taxon>Symbiodiniaceae</taxon>
        <taxon>Symbiodinium</taxon>
    </lineage>
</organism>
<dbReference type="Proteomes" id="UP000649617">
    <property type="component" value="Unassembled WGS sequence"/>
</dbReference>
<reference evidence="1" key="1">
    <citation type="submission" date="2021-02" db="EMBL/GenBank/DDBJ databases">
        <authorList>
            <person name="Dougan E. K."/>
            <person name="Rhodes N."/>
            <person name="Thang M."/>
            <person name="Chan C."/>
        </authorList>
    </citation>
    <scope>NUCLEOTIDE SEQUENCE</scope>
</reference>
<comment type="caution">
    <text evidence="1">The sequence shown here is derived from an EMBL/GenBank/DDBJ whole genome shotgun (WGS) entry which is preliminary data.</text>
</comment>
<evidence type="ECO:0000313" key="2">
    <source>
        <dbReference type="Proteomes" id="UP000649617"/>
    </source>
</evidence>
<protein>
    <submittedName>
        <fullName evidence="1">Nosip protein</fullName>
    </submittedName>
</protein>
<dbReference type="EMBL" id="CAJNIZ010007712">
    <property type="protein sequence ID" value="CAE7260629.1"/>
    <property type="molecule type" value="Genomic_DNA"/>
</dbReference>
<evidence type="ECO:0000313" key="1">
    <source>
        <dbReference type="EMBL" id="CAE7260629.1"/>
    </source>
</evidence>
<proteinExistence type="predicted"/>
<dbReference type="OrthoDB" id="10615072at2759"/>